<dbReference type="EMBL" id="PIPI01000002">
    <property type="protein sequence ID" value="RUO20637.1"/>
    <property type="molecule type" value="Genomic_DNA"/>
</dbReference>
<feature type="region of interest" description="Disordered" evidence="1">
    <location>
        <begin position="27"/>
        <end position="60"/>
    </location>
</feature>
<dbReference type="AlphaFoldDB" id="A0A432VVL6"/>
<evidence type="ECO:0000313" key="2">
    <source>
        <dbReference type="EMBL" id="RUO20637.1"/>
    </source>
</evidence>
<comment type="caution">
    <text evidence="2">The sequence shown here is derived from an EMBL/GenBank/DDBJ whole genome shotgun (WGS) entry which is preliminary data.</text>
</comment>
<evidence type="ECO:0000256" key="1">
    <source>
        <dbReference type="SAM" id="MobiDB-lite"/>
    </source>
</evidence>
<protein>
    <submittedName>
        <fullName evidence="2">Uncharacterized protein</fullName>
    </submittedName>
</protein>
<dbReference type="RefSeq" id="WP_126791736.1">
    <property type="nucleotide sequence ID" value="NZ_PIPI01000002.1"/>
</dbReference>
<proteinExistence type="predicted"/>
<name>A0A432VVL6_9GAMM</name>
<organism evidence="2 3">
    <name type="scientific">Aliidiomarina haloalkalitolerans</name>
    <dbReference type="NCBI Taxonomy" id="859059"/>
    <lineage>
        <taxon>Bacteria</taxon>
        <taxon>Pseudomonadati</taxon>
        <taxon>Pseudomonadota</taxon>
        <taxon>Gammaproteobacteria</taxon>
        <taxon>Alteromonadales</taxon>
        <taxon>Idiomarinaceae</taxon>
        <taxon>Aliidiomarina</taxon>
    </lineage>
</organism>
<dbReference type="Proteomes" id="UP000288212">
    <property type="component" value="Unassembled WGS sequence"/>
</dbReference>
<sequence>MKKSGLVFIIILSLVVGVYVLSNVDEDERSSPVPLNNSIQTNGSMNEGDSQGLNTGSMANNETIGRDQQLITAPDSDLIQSFSRNNEAFKAEKYDSLIHSADFMSKAYEFMSADTTSESVNNQMYLYNSFRESIATTPEFSSLSLEMAECDVDLCLVSVSGVEQLSDDDRMQLQREMLFNRQGLSKVAAQGVGGTFGVFEDDDGRTYFRIIYVTNSRFSGVN</sequence>
<evidence type="ECO:0000313" key="3">
    <source>
        <dbReference type="Proteomes" id="UP000288212"/>
    </source>
</evidence>
<reference evidence="2 3" key="1">
    <citation type="journal article" date="2011" name="Front. Microbiol.">
        <title>Genomic signatures of strain selection and enhancement in Bacillus atrophaeus var. globigii, a historical biowarfare simulant.</title>
        <authorList>
            <person name="Gibbons H.S."/>
            <person name="Broomall S.M."/>
            <person name="McNew L.A."/>
            <person name="Daligault H."/>
            <person name="Chapman C."/>
            <person name="Bruce D."/>
            <person name="Karavis M."/>
            <person name="Krepps M."/>
            <person name="McGregor P.A."/>
            <person name="Hong C."/>
            <person name="Park K.H."/>
            <person name="Akmal A."/>
            <person name="Feldman A."/>
            <person name="Lin J.S."/>
            <person name="Chang W.E."/>
            <person name="Higgs B.W."/>
            <person name="Demirev P."/>
            <person name="Lindquist J."/>
            <person name="Liem A."/>
            <person name="Fochler E."/>
            <person name="Read T.D."/>
            <person name="Tapia R."/>
            <person name="Johnson S."/>
            <person name="Bishop-Lilly K.A."/>
            <person name="Detter C."/>
            <person name="Han C."/>
            <person name="Sozhamannan S."/>
            <person name="Rosenzweig C.N."/>
            <person name="Skowronski E.W."/>
        </authorList>
    </citation>
    <scope>NUCLEOTIDE SEQUENCE [LARGE SCALE GENOMIC DNA]</scope>
    <source>
        <strain evidence="2 3">AK5</strain>
    </source>
</reference>
<feature type="compositionally biased region" description="Polar residues" evidence="1">
    <location>
        <begin position="33"/>
        <end position="60"/>
    </location>
</feature>
<keyword evidence="3" id="KW-1185">Reference proteome</keyword>
<gene>
    <name evidence="2" type="ORF">CWE06_04825</name>
</gene>
<accession>A0A432VVL6</accession>